<organism evidence="3 5">
    <name type="scientific">Serratia rubidaea</name>
    <name type="common">Serratia marinorubra</name>
    <dbReference type="NCBI Taxonomy" id="61652"/>
    <lineage>
        <taxon>Bacteria</taxon>
        <taxon>Pseudomonadati</taxon>
        <taxon>Pseudomonadota</taxon>
        <taxon>Gammaproteobacteria</taxon>
        <taxon>Enterobacterales</taxon>
        <taxon>Yersiniaceae</taxon>
        <taxon>Serratia</taxon>
    </lineage>
</organism>
<dbReference type="KEGG" id="srz:AXX16_2674"/>
<dbReference type="STRING" id="61652.AXX16_2674"/>
<sequence>MKFLVTGAAGFIGYHVAERLLTAGHQVVGIDNLNDYYDVSLKVARLDLLAGNPAFQFIKLDLADREGIAALFAEHQFQRVIHLGAQAGVRYSLDNPMAYADANLIGHLNVLEGCRHNKVEHLLYASSSSVYGLNRKLPFSTEDSVDHPVSLYAATKKANELMSHSYSHLYGLPTTGLRFFTVYGPWGRPDMALFKFTKAILAGDSIDVYNHGEMHRDFTYIDDIAEAIVRLQDIIPQPNPEWSVEQGSPATSSAPYHVYNIGNSSPVKLMEYISALENALGITAQKNMLPMQPGDVLDTSADTRELYSTIGFKPATSVDEGVKRFVDWYKAFYHVQ</sequence>
<dbReference type="AlphaFoldDB" id="A0A126VJ93"/>
<dbReference type="CDD" id="cd05253">
    <property type="entry name" value="UDP_GE_SDE_e"/>
    <property type="match status" value="1"/>
</dbReference>
<reference evidence="3 5" key="1">
    <citation type="submission" date="2018-12" db="EMBL/GenBank/DDBJ databases">
        <authorList>
            <consortium name="Pathogen Informatics"/>
        </authorList>
    </citation>
    <scope>NUCLEOTIDE SEQUENCE [LARGE SCALE GENOMIC DNA]</scope>
    <source>
        <strain evidence="4 6">NCTC12971</strain>
        <strain evidence="3 5">NCTC9419</strain>
    </source>
</reference>
<keyword evidence="3" id="KW-0456">Lyase</keyword>
<dbReference type="GO" id="GO:0008460">
    <property type="term" value="F:dTDP-glucose 4,6-dehydratase activity"/>
    <property type="evidence" value="ECO:0007669"/>
    <property type="project" value="UniProtKB-EC"/>
</dbReference>
<dbReference type="SUPFAM" id="SSF51735">
    <property type="entry name" value="NAD(P)-binding Rossmann-fold domains"/>
    <property type="match status" value="1"/>
</dbReference>
<dbReference type="Proteomes" id="UP000307968">
    <property type="component" value="Chromosome"/>
</dbReference>
<keyword evidence="1" id="KW-0520">NAD</keyword>
<dbReference type="InterPro" id="IPR001509">
    <property type="entry name" value="Epimerase_deHydtase"/>
</dbReference>
<dbReference type="InterPro" id="IPR036291">
    <property type="entry name" value="NAD(P)-bd_dom_sf"/>
</dbReference>
<protein>
    <submittedName>
        <fullName evidence="3">dTDP-glucose 4,6-dehydratase 2</fullName>
        <ecNumber evidence="3">4.2.1.46</ecNumber>
    </submittedName>
</protein>
<dbReference type="EC" id="4.2.1.46" evidence="3"/>
<evidence type="ECO:0000313" key="5">
    <source>
        <dbReference type="Proteomes" id="UP000271603"/>
    </source>
</evidence>
<dbReference type="GeneID" id="61766038"/>
<dbReference type="EMBL" id="LR134155">
    <property type="protein sequence ID" value="VEA73977.1"/>
    <property type="molecule type" value="Genomic_DNA"/>
</dbReference>
<evidence type="ECO:0000259" key="2">
    <source>
        <dbReference type="Pfam" id="PF01370"/>
    </source>
</evidence>
<feature type="domain" description="NAD-dependent epimerase/dehydratase" evidence="2">
    <location>
        <begin position="4"/>
        <end position="231"/>
    </location>
</feature>
<evidence type="ECO:0000256" key="1">
    <source>
        <dbReference type="ARBA" id="ARBA00023027"/>
    </source>
</evidence>
<evidence type="ECO:0000313" key="4">
    <source>
        <dbReference type="EMBL" id="VTP63360.1"/>
    </source>
</evidence>
<dbReference type="RefSeq" id="WP_054306598.1">
    <property type="nucleotide sequence ID" value="NZ_CAMIPJ010000001.1"/>
</dbReference>
<dbReference type="PANTHER" id="PTHR43574">
    <property type="entry name" value="EPIMERASE-RELATED"/>
    <property type="match status" value="1"/>
</dbReference>
<dbReference type="PRINTS" id="PR01713">
    <property type="entry name" value="NUCEPIMERASE"/>
</dbReference>
<gene>
    <name evidence="3" type="primary">rffG_2</name>
    <name evidence="4" type="ORF">NCTC12971_03102</name>
    <name evidence="3" type="ORF">NCTC9419_05613</name>
</gene>
<evidence type="ECO:0000313" key="3">
    <source>
        <dbReference type="EMBL" id="VEA73977.1"/>
    </source>
</evidence>
<dbReference type="Gene3D" id="3.40.50.720">
    <property type="entry name" value="NAD(P)-binding Rossmann-like Domain"/>
    <property type="match status" value="1"/>
</dbReference>
<proteinExistence type="predicted"/>
<dbReference type="Pfam" id="PF01370">
    <property type="entry name" value="Epimerase"/>
    <property type="match status" value="1"/>
</dbReference>
<name>A0A126VJ93_SERRU</name>
<dbReference type="EMBL" id="LR590463">
    <property type="protein sequence ID" value="VTP63360.1"/>
    <property type="molecule type" value="Genomic_DNA"/>
</dbReference>
<evidence type="ECO:0000313" key="6">
    <source>
        <dbReference type="Proteomes" id="UP000307968"/>
    </source>
</evidence>
<dbReference type="Proteomes" id="UP000271603">
    <property type="component" value="Chromosome"/>
</dbReference>
<accession>A0A126VJ93</accession>